<name>A0A2M6WUL1_9BACT</name>
<dbReference type="InterPro" id="IPR012902">
    <property type="entry name" value="N_methyl_site"/>
</dbReference>
<dbReference type="Gene3D" id="2.60.120.200">
    <property type="match status" value="1"/>
</dbReference>
<sequence>MLKTAKQAFTLIEIAITISIIVIISVVVYANFNEINDSGEIVAVSDKMREQVRVAQNFALNGRMLSADKAPYGWGVYFNRPGGKYITYGDLNGSQNYDFPTKLLIHGTEVVSGTTFFDSSVSSTATTTKTVTKNATPINTSGGGAPSGVGGDHWTFDASDYLSIPNHQDFNTGTSSFAIDFWFKMTSFSGSLQKIAEKSNSFYVGVNLAGTTTTARFGFRTSGSVWYEIGSSSTTTLATNVWHHVAAVRDRQFIKIFVDGKAKDVLQIGTTTEMYYDSGSSLNIGSATFAGSVDEIRFVKDWAPWYQSFTPPTKLYSADEEKYQEVKLPPGPVFDKFYSVNSIGATTSITSTIDVFFSPADYLMRINGASATEDSAIITVNRGGSNKGYPGYTPKSFRIWPSGLISATTTP</sequence>
<keyword evidence="1" id="KW-0812">Transmembrane</keyword>
<gene>
    <name evidence="2" type="ORF">COT94_00665</name>
</gene>
<comment type="caution">
    <text evidence="2">The sequence shown here is derived from an EMBL/GenBank/DDBJ whole genome shotgun (WGS) entry which is preliminary data.</text>
</comment>
<evidence type="ECO:0000313" key="2">
    <source>
        <dbReference type="EMBL" id="PIT96460.1"/>
    </source>
</evidence>
<dbReference type="InterPro" id="IPR013320">
    <property type="entry name" value="ConA-like_dom_sf"/>
</dbReference>
<organism evidence="2 3">
    <name type="scientific">Candidatus Falkowbacteria bacterium CG10_big_fil_rev_8_21_14_0_10_37_14</name>
    <dbReference type="NCBI Taxonomy" id="1974561"/>
    <lineage>
        <taxon>Bacteria</taxon>
        <taxon>Candidatus Falkowiibacteriota</taxon>
    </lineage>
</organism>
<dbReference type="AlphaFoldDB" id="A0A2M6WUL1"/>
<dbReference type="SUPFAM" id="SSF49899">
    <property type="entry name" value="Concanavalin A-like lectins/glucanases"/>
    <property type="match status" value="1"/>
</dbReference>
<evidence type="ECO:0000256" key="1">
    <source>
        <dbReference type="SAM" id="Phobius"/>
    </source>
</evidence>
<feature type="transmembrane region" description="Helical" evidence="1">
    <location>
        <begin position="12"/>
        <end position="32"/>
    </location>
</feature>
<keyword evidence="1" id="KW-0472">Membrane</keyword>
<dbReference type="EMBL" id="PFAM01000004">
    <property type="protein sequence ID" value="PIT96460.1"/>
    <property type="molecule type" value="Genomic_DNA"/>
</dbReference>
<reference evidence="3" key="1">
    <citation type="submission" date="2017-09" db="EMBL/GenBank/DDBJ databases">
        <title>Depth-based differentiation of microbial function through sediment-hosted aquifers and enrichment of novel symbionts in the deep terrestrial subsurface.</title>
        <authorList>
            <person name="Probst A.J."/>
            <person name="Ladd B."/>
            <person name="Jarett J.K."/>
            <person name="Geller-Mcgrath D.E."/>
            <person name="Sieber C.M.K."/>
            <person name="Emerson J.B."/>
            <person name="Anantharaman K."/>
            <person name="Thomas B.C."/>
            <person name="Malmstrom R."/>
            <person name="Stieglmeier M."/>
            <person name="Klingl A."/>
            <person name="Woyke T."/>
            <person name="Ryan C.M."/>
            <person name="Banfield J.F."/>
        </authorList>
    </citation>
    <scope>NUCLEOTIDE SEQUENCE [LARGE SCALE GENOMIC DNA]</scope>
</reference>
<accession>A0A2M6WUL1</accession>
<proteinExistence type="predicted"/>
<evidence type="ECO:0000313" key="3">
    <source>
        <dbReference type="Proteomes" id="UP000228533"/>
    </source>
</evidence>
<keyword evidence="1" id="KW-1133">Transmembrane helix</keyword>
<dbReference type="InterPro" id="IPR045584">
    <property type="entry name" value="Pilin-like"/>
</dbReference>
<dbReference type="Proteomes" id="UP000228533">
    <property type="component" value="Unassembled WGS sequence"/>
</dbReference>
<dbReference type="NCBIfam" id="TIGR02532">
    <property type="entry name" value="IV_pilin_GFxxxE"/>
    <property type="match status" value="1"/>
</dbReference>
<evidence type="ECO:0008006" key="4">
    <source>
        <dbReference type="Google" id="ProtNLM"/>
    </source>
</evidence>
<protein>
    <recommendedName>
        <fullName evidence="4">LamG-like jellyroll fold domain-containing protein</fullName>
    </recommendedName>
</protein>
<dbReference type="Pfam" id="PF13385">
    <property type="entry name" value="Laminin_G_3"/>
    <property type="match status" value="1"/>
</dbReference>
<dbReference type="SUPFAM" id="SSF54523">
    <property type="entry name" value="Pili subunits"/>
    <property type="match status" value="1"/>
</dbReference>